<gene>
    <name evidence="1" type="ORF">GCM10007935_10690</name>
</gene>
<evidence type="ECO:0000313" key="2">
    <source>
        <dbReference type="Proteomes" id="UP001156903"/>
    </source>
</evidence>
<reference evidence="2" key="1">
    <citation type="journal article" date="2019" name="Int. J. Syst. Evol. Microbiol.">
        <title>The Global Catalogue of Microorganisms (GCM) 10K type strain sequencing project: providing services to taxonomists for standard genome sequencing and annotation.</title>
        <authorList>
            <consortium name="The Broad Institute Genomics Platform"/>
            <consortium name="The Broad Institute Genome Sequencing Center for Infectious Disease"/>
            <person name="Wu L."/>
            <person name="Ma J."/>
        </authorList>
    </citation>
    <scope>NUCLEOTIDE SEQUENCE [LARGE SCALE GENOMIC DNA]</scope>
    <source>
        <strain evidence="2">NBRC 109341</strain>
    </source>
</reference>
<evidence type="ECO:0000313" key="1">
    <source>
        <dbReference type="EMBL" id="GLS13639.1"/>
    </source>
</evidence>
<sequence>MKNIQLLQNCLTDTQLAHLMPGFKALDFRHNPRPECREFQIFEALMEAGVPQSHDLLGAVSSRFQAKTRLNGLQVRQWITAHPGYEVYGVHPWPQWQYLHFNSFERAHIIHGPDFTARTQQVLDAARIPINATAPGRQHNRNLCMSSYWFGTPRFWGRFMSELVLPIMRLSPRELGSELHDYLYGNPLPYYGLSTHRAGALPFVLERLTSLYIAAAFPGHALYYQRDLPQILESCLFPFERDLITQFHTQVDAWDAAGVYDTEAMRYFDRASRHGAHGWLTYMLMHPVSFDHGDPRPRLPWFARQAPASTSVTPCPAVTVPEEAW</sequence>
<accession>A0ABQ6C1R2</accession>
<keyword evidence="2" id="KW-1185">Reference proteome</keyword>
<organism evidence="1 2">
    <name type="scientific">Hydrogenophaga electricum</name>
    <dbReference type="NCBI Taxonomy" id="1230953"/>
    <lineage>
        <taxon>Bacteria</taxon>
        <taxon>Pseudomonadati</taxon>
        <taxon>Pseudomonadota</taxon>
        <taxon>Betaproteobacteria</taxon>
        <taxon>Burkholderiales</taxon>
        <taxon>Comamonadaceae</taxon>
        <taxon>Hydrogenophaga</taxon>
    </lineage>
</organism>
<name>A0ABQ6C1R2_9BURK</name>
<protein>
    <submittedName>
        <fullName evidence="1">Uncharacterized protein</fullName>
    </submittedName>
</protein>
<dbReference type="RefSeq" id="WP_284306988.1">
    <property type="nucleotide sequence ID" value="NZ_BSPB01000005.1"/>
</dbReference>
<dbReference type="Proteomes" id="UP001156903">
    <property type="component" value="Unassembled WGS sequence"/>
</dbReference>
<dbReference type="EMBL" id="BSPB01000005">
    <property type="protein sequence ID" value="GLS13639.1"/>
    <property type="molecule type" value="Genomic_DNA"/>
</dbReference>
<proteinExistence type="predicted"/>
<comment type="caution">
    <text evidence="1">The sequence shown here is derived from an EMBL/GenBank/DDBJ whole genome shotgun (WGS) entry which is preliminary data.</text>
</comment>